<comment type="caution">
    <text evidence="1">The sequence shown here is derived from an EMBL/GenBank/DDBJ whole genome shotgun (WGS) entry which is preliminary data.</text>
</comment>
<accession>A0ABU6DQY6</accession>
<proteinExistence type="predicted"/>
<name>A0ABU6DQY6_9GAMM</name>
<protein>
    <submittedName>
        <fullName evidence="1">Uncharacterized protein</fullName>
    </submittedName>
</protein>
<organism evidence="1 2">
    <name type="scientific">Acinetobacter pollinis</name>
    <dbReference type="NCBI Taxonomy" id="2605270"/>
    <lineage>
        <taxon>Bacteria</taxon>
        <taxon>Pseudomonadati</taxon>
        <taxon>Pseudomonadota</taxon>
        <taxon>Gammaproteobacteria</taxon>
        <taxon>Moraxellales</taxon>
        <taxon>Moraxellaceae</taxon>
        <taxon>Acinetobacter</taxon>
    </lineage>
</organism>
<gene>
    <name evidence="1" type="ORF">I2F25_04280</name>
</gene>
<evidence type="ECO:0000313" key="1">
    <source>
        <dbReference type="EMBL" id="MEB5476276.1"/>
    </source>
</evidence>
<keyword evidence="2" id="KW-1185">Reference proteome</keyword>
<evidence type="ECO:0000313" key="2">
    <source>
        <dbReference type="Proteomes" id="UP001339883"/>
    </source>
</evidence>
<sequence length="49" mass="5911">MIKTIQSLNKILTEMQLPDHFLQDDFHSEEAMEMKSFIDALHLLQQQWH</sequence>
<reference evidence="1 2" key="1">
    <citation type="submission" date="2019-08" db="EMBL/GenBank/DDBJ databases">
        <title>Five species of Acinetobacter isolated from floral nectar and animal pollinators.</title>
        <authorList>
            <person name="Hendry T.A."/>
        </authorList>
    </citation>
    <scope>NUCLEOTIDE SEQUENCE [LARGE SCALE GENOMIC DNA]</scope>
    <source>
        <strain evidence="1 2">MD18.27</strain>
    </source>
</reference>
<dbReference type="RefSeq" id="WP_195771763.1">
    <property type="nucleotide sequence ID" value="NZ_VTDN01000003.1"/>
</dbReference>
<dbReference type="Proteomes" id="UP001339883">
    <property type="component" value="Unassembled WGS sequence"/>
</dbReference>
<dbReference type="EMBL" id="VTDN01000003">
    <property type="protein sequence ID" value="MEB5476276.1"/>
    <property type="molecule type" value="Genomic_DNA"/>
</dbReference>